<reference evidence="1 2" key="1">
    <citation type="journal article" date="2018" name="Front. Plant Sci.">
        <title>Red Clover (Trifolium pratense) and Zigzag Clover (T. medium) - A Picture of Genomic Similarities and Differences.</title>
        <authorList>
            <person name="Dluhosova J."/>
            <person name="Istvanek J."/>
            <person name="Nedelnik J."/>
            <person name="Repkova J."/>
        </authorList>
    </citation>
    <scope>NUCLEOTIDE SEQUENCE [LARGE SCALE GENOMIC DNA]</scope>
    <source>
        <strain evidence="2">cv. 10/8</strain>
        <tissue evidence="1">Leaf</tissue>
    </source>
</reference>
<proteinExistence type="predicted"/>
<dbReference type="EMBL" id="LXQA011259900">
    <property type="protein sequence ID" value="MCI91000.1"/>
    <property type="molecule type" value="Genomic_DNA"/>
</dbReference>
<comment type="caution">
    <text evidence="1">The sequence shown here is derived from an EMBL/GenBank/DDBJ whole genome shotgun (WGS) entry which is preliminary data.</text>
</comment>
<keyword evidence="2" id="KW-1185">Reference proteome</keyword>
<dbReference type="AlphaFoldDB" id="A0A392VX27"/>
<sequence length="51" mass="5602">VDILCLAGHLEQAKNIIERMPVTVRPNKVIRMSLLCGARTHGNLEVGEYAA</sequence>
<organism evidence="1 2">
    <name type="scientific">Trifolium medium</name>
    <dbReference type="NCBI Taxonomy" id="97028"/>
    <lineage>
        <taxon>Eukaryota</taxon>
        <taxon>Viridiplantae</taxon>
        <taxon>Streptophyta</taxon>
        <taxon>Embryophyta</taxon>
        <taxon>Tracheophyta</taxon>
        <taxon>Spermatophyta</taxon>
        <taxon>Magnoliopsida</taxon>
        <taxon>eudicotyledons</taxon>
        <taxon>Gunneridae</taxon>
        <taxon>Pentapetalae</taxon>
        <taxon>rosids</taxon>
        <taxon>fabids</taxon>
        <taxon>Fabales</taxon>
        <taxon>Fabaceae</taxon>
        <taxon>Papilionoideae</taxon>
        <taxon>50 kb inversion clade</taxon>
        <taxon>NPAAA clade</taxon>
        <taxon>Hologalegina</taxon>
        <taxon>IRL clade</taxon>
        <taxon>Trifolieae</taxon>
        <taxon>Trifolium</taxon>
    </lineage>
</organism>
<feature type="non-terminal residue" evidence="1">
    <location>
        <position position="1"/>
    </location>
</feature>
<evidence type="ECO:0000313" key="2">
    <source>
        <dbReference type="Proteomes" id="UP000265520"/>
    </source>
</evidence>
<dbReference type="Proteomes" id="UP000265520">
    <property type="component" value="Unassembled WGS sequence"/>
</dbReference>
<protein>
    <submittedName>
        <fullName evidence="1">Pentatricopeptide repeat-containing protein</fullName>
    </submittedName>
</protein>
<name>A0A392VX27_9FABA</name>
<accession>A0A392VX27</accession>
<evidence type="ECO:0000313" key="1">
    <source>
        <dbReference type="EMBL" id="MCI91000.1"/>
    </source>
</evidence>